<dbReference type="SUPFAM" id="SSF53335">
    <property type="entry name" value="S-adenosyl-L-methionine-dependent methyltransferases"/>
    <property type="match status" value="1"/>
</dbReference>
<reference evidence="5 6" key="1">
    <citation type="submission" date="2021-04" db="EMBL/GenBank/DDBJ databases">
        <title>Nocardia tengchongensis.</title>
        <authorList>
            <person name="Zhuang k."/>
            <person name="Ran Y."/>
            <person name="Li W."/>
        </authorList>
    </citation>
    <scope>NUCLEOTIDE SEQUENCE [LARGE SCALE GENOMIC DNA]</scope>
    <source>
        <strain evidence="5 6">CFH S0057</strain>
    </source>
</reference>
<dbReference type="GO" id="GO:0032259">
    <property type="term" value="P:methylation"/>
    <property type="evidence" value="ECO:0007669"/>
    <property type="project" value="UniProtKB-KW"/>
</dbReference>
<keyword evidence="1 5" id="KW-0489">Methyltransferase</keyword>
<accession>A0ABX8CN51</accession>
<dbReference type="PANTHER" id="PTHR43464">
    <property type="entry name" value="METHYLTRANSFERASE"/>
    <property type="match status" value="1"/>
</dbReference>
<dbReference type="CDD" id="cd02440">
    <property type="entry name" value="AdoMet_MTases"/>
    <property type="match status" value="1"/>
</dbReference>
<gene>
    <name evidence="5" type="ORF">KHQ06_36415</name>
</gene>
<proteinExistence type="predicted"/>
<evidence type="ECO:0000313" key="6">
    <source>
        <dbReference type="Proteomes" id="UP000683310"/>
    </source>
</evidence>
<feature type="domain" description="Methyltransferase" evidence="4">
    <location>
        <begin position="51"/>
        <end position="144"/>
    </location>
</feature>
<evidence type="ECO:0000256" key="3">
    <source>
        <dbReference type="ARBA" id="ARBA00022691"/>
    </source>
</evidence>
<protein>
    <submittedName>
        <fullName evidence="5">Class I SAM-dependent methyltransferase</fullName>
    </submittedName>
</protein>
<dbReference type="PANTHER" id="PTHR43464:SF19">
    <property type="entry name" value="UBIQUINONE BIOSYNTHESIS O-METHYLTRANSFERASE, MITOCHONDRIAL"/>
    <property type="match status" value="1"/>
</dbReference>
<evidence type="ECO:0000313" key="5">
    <source>
        <dbReference type="EMBL" id="QVI21386.1"/>
    </source>
</evidence>
<dbReference type="EMBL" id="CP074371">
    <property type="protein sequence ID" value="QVI21386.1"/>
    <property type="molecule type" value="Genomic_DNA"/>
</dbReference>
<dbReference type="InterPro" id="IPR029063">
    <property type="entry name" value="SAM-dependent_MTases_sf"/>
</dbReference>
<name>A0ABX8CN51_9NOCA</name>
<organism evidence="5 6">
    <name type="scientific">Nocardia tengchongensis</name>
    <dbReference type="NCBI Taxonomy" id="2055889"/>
    <lineage>
        <taxon>Bacteria</taxon>
        <taxon>Bacillati</taxon>
        <taxon>Actinomycetota</taxon>
        <taxon>Actinomycetes</taxon>
        <taxon>Mycobacteriales</taxon>
        <taxon>Nocardiaceae</taxon>
        <taxon>Nocardia</taxon>
    </lineage>
</organism>
<keyword evidence="3" id="KW-0949">S-adenosyl-L-methionine</keyword>
<dbReference type="GO" id="GO:0008168">
    <property type="term" value="F:methyltransferase activity"/>
    <property type="evidence" value="ECO:0007669"/>
    <property type="project" value="UniProtKB-KW"/>
</dbReference>
<evidence type="ECO:0000256" key="1">
    <source>
        <dbReference type="ARBA" id="ARBA00022603"/>
    </source>
</evidence>
<dbReference type="Pfam" id="PF13649">
    <property type="entry name" value="Methyltransf_25"/>
    <property type="match status" value="1"/>
</dbReference>
<keyword evidence="2" id="KW-0808">Transferase</keyword>
<dbReference type="Gene3D" id="3.40.50.150">
    <property type="entry name" value="Vaccinia Virus protein VP39"/>
    <property type="match status" value="1"/>
</dbReference>
<dbReference type="Proteomes" id="UP000683310">
    <property type="component" value="Chromosome"/>
</dbReference>
<evidence type="ECO:0000259" key="4">
    <source>
        <dbReference type="Pfam" id="PF13649"/>
    </source>
</evidence>
<dbReference type="InterPro" id="IPR041698">
    <property type="entry name" value="Methyltransf_25"/>
</dbReference>
<evidence type="ECO:0000256" key="2">
    <source>
        <dbReference type="ARBA" id="ARBA00022679"/>
    </source>
</evidence>
<keyword evidence="6" id="KW-1185">Reference proteome</keyword>
<sequence length="280" mass="29963">MTTPLDKDQAERWNGSSGNAWVDFQELIAQVMRPLQDLLVETARTDGAHRVLDVGCGTGGTTLAVARELGARCTGVDVAEPMIAAARANAERDGLPVEFLRADAQTHAFEPGGFDLVMSRFGVMFFADPVAAFANLREATRPGGRLACVVWRDAADNPFFTTAEQAAAPLLPDLGPRIPDAPGQFGFANRERVAGILAQAGWTDIDITPADADCVMPEPELTGYISRLGPVGLALLEVDEATRAEVVDVVRAAFEPFVHGDQARFTAACWLLRATTPELS</sequence>